<evidence type="ECO:0000256" key="4">
    <source>
        <dbReference type="PROSITE-ProRule" id="PRU00409"/>
    </source>
</evidence>
<dbReference type="OrthoDB" id="9803907at2"/>
<dbReference type="InterPro" id="IPR011761">
    <property type="entry name" value="ATP-grasp"/>
</dbReference>
<dbReference type="PATRIC" id="fig|220668.9.peg.407"/>
<dbReference type="Pfam" id="PF18130">
    <property type="entry name" value="ATPgrasp_N"/>
    <property type="match status" value="1"/>
</dbReference>
<accession>F9UKX5</accession>
<dbReference type="SMR" id="F9UKX5"/>
<dbReference type="KEGG" id="lpl:lp_0493"/>
<keyword evidence="1" id="KW-0436">Ligase</keyword>
<dbReference type="Gene3D" id="3.40.50.20">
    <property type="match status" value="1"/>
</dbReference>
<reference key="2">
    <citation type="submission" date="2011-06" db="EMBL/GenBank/DDBJ databases">
        <title>Complete resequencing and reannotation of the Lactobacillus plantarum WCFS1 genome.</title>
        <authorList>
            <person name="Siezen R.J."/>
            <person name="Francke C."/>
            <person name="Renckens B."/>
            <person name="Boekhorst J."/>
            <person name="Wels M."/>
            <person name="Kleerebezem M."/>
            <person name="van Hijum S.A.F.T."/>
        </authorList>
    </citation>
    <scope>NUCLEOTIDE SEQUENCE</scope>
    <source>
        <strain>WCFS1</strain>
    </source>
</reference>
<dbReference type="Pfam" id="PF13535">
    <property type="entry name" value="ATP-grasp_4"/>
    <property type="match status" value="1"/>
</dbReference>
<dbReference type="GO" id="GO:0046872">
    <property type="term" value="F:metal ion binding"/>
    <property type="evidence" value="ECO:0007669"/>
    <property type="project" value="InterPro"/>
</dbReference>
<dbReference type="GO" id="GO:0005524">
    <property type="term" value="F:ATP binding"/>
    <property type="evidence" value="ECO:0007669"/>
    <property type="project" value="UniProtKB-UniRule"/>
</dbReference>
<dbReference type="InterPro" id="IPR052032">
    <property type="entry name" value="ATP-dep_AA_Ligase"/>
</dbReference>
<proteinExistence type="predicted"/>
<protein>
    <recommendedName>
        <fullName evidence="5">ATP-grasp domain-containing protein</fullName>
    </recommendedName>
</protein>
<dbReference type="InterPro" id="IPR041472">
    <property type="entry name" value="BL00235/CARNS1_N"/>
</dbReference>
<evidence type="ECO:0000256" key="2">
    <source>
        <dbReference type="ARBA" id="ARBA00022741"/>
    </source>
</evidence>
<feature type="domain" description="ATP-grasp" evidence="5">
    <location>
        <begin position="114"/>
        <end position="314"/>
    </location>
</feature>
<evidence type="ECO:0000313" key="7">
    <source>
        <dbReference type="Proteomes" id="UP000000432"/>
    </source>
</evidence>
<sequence length="413" mass="46211">MKKRVILIEPSFYGVSFVRAARELGCEVICVVSDQKDPQKFGYEGEYDQLLIADIRDSDSVLKAIQNSKYKRFDAIIPATDYATAVTAKVAEKLNMFGNSYFATKCARNKDLARIQYAKKGVPSAKFAVAKTIDEALEASKKIGFPLILKPTNTASSIDVFYVSDEQQLRERFLQISQLKQSYMHFKVREEYILEEFMSGPEFSVELFLSNNEIAFVEVTEKHTTKPPYFVELMHVFPTTVDVAYKKEIINTAYCAVRALGFHNGPTHAEVKLTDAGARVVEVNGRPGGDNITSDLIKDAYGIDIFKKTVELYLNKTVTIKPTRHGAAAISFLFANSKGSFESVQGLDNIKTTQGFRRLEMEVSPGDKVVPPTNSDDRIGYYILSGSNANKLKETIEDLNLKVHVIVKSDSRV</sequence>
<dbReference type="PANTHER" id="PTHR43585">
    <property type="entry name" value="FUMIPYRROLE BIOSYNTHESIS PROTEIN C"/>
    <property type="match status" value="1"/>
</dbReference>
<dbReference type="InterPro" id="IPR040570">
    <property type="entry name" value="LAL_C2"/>
</dbReference>
<dbReference type="EMBL" id="AL935263">
    <property type="protein sequence ID" value="CCC77990.1"/>
    <property type="molecule type" value="Genomic_DNA"/>
</dbReference>
<keyword evidence="2 4" id="KW-0547">Nucleotide-binding</keyword>
<dbReference type="Pfam" id="PF18603">
    <property type="entry name" value="LAL_C2"/>
    <property type="match status" value="1"/>
</dbReference>
<keyword evidence="7" id="KW-1185">Reference proteome</keyword>
<evidence type="ECO:0000256" key="3">
    <source>
        <dbReference type="ARBA" id="ARBA00022840"/>
    </source>
</evidence>
<dbReference type="PhylomeDB" id="F9UKX5"/>
<dbReference type="STRING" id="220668.lp_0493"/>
<dbReference type="PROSITE" id="PS50975">
    <property type="entry name" value="ATP_GRASP"/>
    <property type="match status" value="1"/>
</dbReference>
<keyword evidence="3 4" id="KW-0067">ATP-binding</keyword>
<dbReference type="eggNOG" id="COG0027">
    <property type="taxonomic scope" value="Bacteria"/>
</dbReference>
<dbReference type="GO" id="GO:0016874">
    <property type="term" value="F:ligase activity"/>
    <property type="evidence" value="ECO:0007669"/>
    <property type="project" value="UniProtKB-KW"/>
</dbReference>
<dbReference type="Gene3D" id="3.30.470.20">
    <property type="entry name" value="ATP-grasp fold, B domain"/>
    <property type="match status" value="1"/>
</dbReference>
<reference evidence="6 7" key="1">
    <citation type="journal article" date="2003" name="Proc. Natl. Acad. Sci. U.S.A.">
        <title>Complete genome sequence of Lactobacillus plantarum WCFS1.</title>
        <authorList>
            <person name="Kleerebezem M."/>
            <person name="Boekhorst J."/>
            <person name="van Kranenburg R."/>
            <person name="Molenaar D."/>
            <person name="Kuipers O.P."/>
            <person name="Leer R."/>
            <person name="Tarchini R."/>
            <person name="Peters S.A."/>
            <person name="Sandbrink H.M."/>
            <person name="Fiers M.W."/>
            <person name="Stiekema W."/>
            <person name="Lankhorst R.M."/>
            <person name="Bron P.A."/>
            <person name="Hoffer S.M."/>
            <person name="Groot M.N."/>
            <person name="Kerkhoven R."/>
            <person name="de Vries M."/>
            <person name="Ursing B."/>
            <person name="de Vos W.M."/>
            <person name="Siezen R.J."/>
        </authorList>
    </citation>
    <scope>NUCLEOTIDE SEQUENCE [LARGE SCALE GENOMIC DNA]</scope>
    <source>
        <strain evidence="7">ATCC BAA-793 / NCIMB 8826 / WCFS1</strain>
    </source>
</reference>
<name>F9UKX5_LACPL</name>
<dbReference type="RefSeq" id="WP_011101032.1">
    <property type="nucleotide sequence ID" value="NC_004567.2"/>
</dbReference>
<evidence type="ECO:0000313" key="6">
    <source>
        <dbReference type="EMBL" id="CCC77990.1"/>
    </source>
</evidence>
<evidence type="ECO:0000259" key="5">
    <source>
        <dbReference type="PROSITE" id="PS50975"/>
    </source>
</evidence>
<evidence type="ECO:0000256" key="1">
    <source>
        <dbReference type="ARBA" id="ARBA00022598"/>
    </source>
</evidence>
<reference evidence="6 7" key="3">
    <citation type="journal article" date="2012" name="J. Bacteriol.">
        <title>Complete resequencing and reannotation of the Lactobacillus plantarum WCFS1 genome.</title>
        <authorList>
            <person name="Siezen R.J."/>
            <person name="Francke C."/>
            <person name="Renckens B."/>
            <person name="Boekhorst J."/>
            <person name="Wels M."/>
            <person name="Kleerebezem M."/>
            <person name="van Hijum S.A.F.T."/>
        </authorList>
    </citation>
    <scope>NUCLEOTIDE SEQUENCE [LARGE SCALE GENOMIC DNA]</scope>
    <source>
        <strain evidence="7">ATCC BAA-793 / NCIMB 8826 / WCFS1</strain>
    </source>
</reference>
<dbReference type="Proteomes" id="UP000000432">
    <property type="component" value="Chromosome"/>
</dbReference>
<organism evidence="6 7">
    <name type="scientific">Lactiplantibacillus plantarum (strain ATCC BAA-793 / NCIMB 8826 / WCFS1)</name>
    <name type="common">Lactobacillus plantarum</name>
    <dbReference type="NCBI Taxonomy" id="220668"/>
    <lineage>
        <taxon>Bacteria</taxon>
        <taxon>Bacillati</taxon>
        <taxon>Bacillota</taxon>
        <taxon>Bacilli</taxon>
        <taxon>Lactobacillales</taxon>
        <taxon>Lactobacillaceae</taxon>
        <taxon>Lactiplantibacillus</taxon>
    </lineage>
</organism>
<dbReference type="HOGENOM" id="CLU_029016_6_2_9"/>
<dbReference type="AlphaFoldDB" id="F9UKX5"/>
<gene>
    <name evidence="6" type="ordered locus">lp_0493</name>
</gene>
<dbReference type="SUPFAM" id="SSF56059">
    <property type="entry name" value="Glutathione synthetase ATP-binding domain-like"/>
    <property type="match status" value="1"/>
</dbReference>
<dbReference type="EnsemblBacteria" id="CCC77990">
    <property type="protein sequence ID" value="CCC77990"/>
    <property type="gene ID" value="lp_0493"/>
</dbReference>
<dbReference type="PANTHER" id="PTHR43585:SF2">
    <property type="entry name" value="ATP-GRASP ENZYME FSQD"/>
    <property type="match status" value="1"/>
</dbReference>